<feature type="non-terminal residue" evidence="1">
    <location>
        <position position="62"/>
    </location>
</feature>
<dbReference type="Proteomes" id="UP001145114">
    <property type="component" value="Unassembled WGS sequence"/>
</dbReference>
<sequence length="62" mass="6248">MDASAKQEVFNALCGPTQEGATPEEGTPGPADVREVTEATGDIAIGSGPQKSTVTSTRAKSV</sequence>
<gene>
    <name evidence="1" type="ORF">EV182_008841</name>
</gene>
<organism evidence="1 2">
    <name type="scientific">Spiromyces aspiralis</name>
    <dbReference type="NCBI Taxonomy" id="68401"/>
    <lineage>
        <taxon>Eukaryota</taxon>
        <taxon>Fungi</taxon>
        <taxon>Fungi incertae sedis</taxon>
        <taxon>Zoopagomycota</taxon>
        <taxon>Kickxellomycotina</taxon>
        <taxon>Kickxellomycetes</taxon>
        <taxon>Kickxellales</taxon>
        <taxon>Kickxellaceae</taxon>
        <taxon>Spiromyces</taxon>
    </lineage>
</organism>
<evidence type="ECO:0000313" key="2">
    <source>
        <dbReference type="Proteomes" id="UP001145114"/>
    </source>
</evidence>
<reference evidence="1" key="1">
    <citation type="submission" date="2022-06" db="EMBL/GenBank/DDBJ databases">
        <title>Phylogenomic reconstructions and comparative analyses of Kickxellomycotina fungi.</title>
        <authorList>
            <person name="Reynolds N.K."/>
            <person name="Stajich J.E."/>
            <person name="Barry K."/>
            <person name="Grigoriev I.V."/>
            <person name="Crous P."/>
            <person name="Smith M.E."/>
        </authorList>
    </citation>
    <scope>NUCLEOTIDE SEQUENCE</scope>
    <source>
        <strain evidence="1">RSA 2271</strain>
    </source>
</reference>
<dbReference type="EMBL" id="JAMZIH010004911">
    <property type="protein sequence ID" value="KAJ1676119.1"/>
    <property type="molecule type" value="Genomic_DNA"/>
</dbReference>
<proteinExistence type="predicted"/>
<keyword evidence="2" id="KW-1185">Reference proteome</keyword>
<protein>
    <submittedName>
        <fullName evidence="1">Uncharacterized protein</fullName>
    </submittedName>
</protein>
<comment type="caution">
    <text evidence="1">The sequence shown here is derived from an EMBL/GenBank/DDBJ whole genome shotgun (WGS) entry which is preliminary data.</text>
</comment>
<evidence type="ECO:0000313" key="1">
    <source>
        <dbReference type="EMBL" id="KAJ1676119.1"/>
    </source>
</evidence>
<name>A0ACC1HQ88_9FUNG</name>
<accession>A0ACC1HQ88</accession>